<evidence type="ECO:0000313" key="4">
    <source>
        <dbReference type="EMBL" id="KAJ3130600.1"/>
    </source>
</evidence>
<evidence type="ECO:0000259" key="3">
    <source>
        <dbReference type="PROSITE" id="PS50011"/>
    </source>
</evidence>
<evidence type="ECO:0000313" key="5">
    <source>
        <dbReference type="Proteomes" id="UP001211907"/>
    </source>
</evidence>
<keyword evidence="2" id="KW-0067">ATP-binding</keyword>
<keyword evidence="5" id="KW-1185">Reference proteome</keyword>
<dbReference type="AlphaFoldDB" id="A0AAD5XJW4"/>
<dbReference type="Gene3D" id="1.10.510.10">
    <property type="entry name" value="Transferase(Phosphotransferase) domain 1"/>
    <property type="match status" value="1"/>
</dbReference>
<dbReference type="GO" id="GO:0004672">
    <property type="term" value="F:protein kinase activity"/>
    <property type="evidence" value="ECO:0007669"/>
    <property type="project" value="InterPro"/>
</dbReference>
<dbReference type="PROSITE" id="PS50011">
    <property type="entry name" value="PROTEIN_KINASE_DOM"/>
    <property type="match status" value="1"/>
</dbReference>
<dbReference type="InterPro" id="IPR011009">
    <property type="entry name" value="Kinase-like_dom_sf"/>
</dbReference>
<dbReference type="GO" id="GO:0005524">
    <property type="term" value="F:ATP binding"/>
    <property type="evidence" value="ECO:0007669"/>
    <property type="project" value="UniProtKB-KW"/>
</dbReference>
<accession>A0AAD5XJW4</accession>
<comment type="caution">
    <text evidence="4">The sequence shown here is derived from an EMBL/GenBank/DDBJ whole genome shotgun (WGS) entry which is preliminary data.</text>
</comment>
<dbReference type="PANTHER" id="PTHR24347">
    <property type="entry name" value="SERINE/THREONINE-PROTEIN KINASE"/>
    <property type="match status" value="1"/>
</dbReference>
<dbReference type="Pfam" id="PF00069">
    <property type="entry name" value="Pkinase"/>
    <property type="match status" value="1"/>
</dbReference>
<organism evidence="4 5">
    <name type="scientific">Physocladia obscura</name>
    <dbReference type="NCBI Taxonomy" id="109957"/>
    <lineage>
        <taxon>Eukaryota</taxon>
        <taxon>Fungi</taxon>
        <taxon>Fungi incertae sedis</taxon>
        <taxon>Chytridiomycota</taxon>
        <taxon>Chytridiomycota incertae sedis</taxon>
        <taxon>Chytridiomycetes</taxon>
        <taxon>Chytridiales</taxon>
        <taxon>Chytriomycetaceae</taxon>
        <taxon>Physocladia</taxon>
    </lineage>
</organism>
<dbReference type="FunFam" id="1.10.510.10:FF:000571">
    <property type="entry name" value="Maternal embryonic leucine zipper kinase"/>
    <property type="match status" value="1"/>
</dbReference>
<protein>
    <recommendedName>
        <fullName evidence="3">Protein kinase domain-containing protein</fullName>
    </recommendedName>
</protein>
<dbReference type="InterPro" id="IPR008271">
    <property type="entry name" value="Ser/Thr_kinase_AS"/>
</dbReference>
<dbReference type="EMBL" id="JADGJH010000376">
    <property type="protein sequence ID" value="KAJ3130600.1"/>
    <property type="molecule type" value="Genomic_DNA"/>
</dbReference>
<dbReference type="PROSITE" id="PS00108">
    <property type="entry name" value="PROTEIN_KINASE_ST"/>
    <property type="match status" value="1"/>
</dbReference>
<dbReference type="CDD" id="cd05117">
    <property type="entry name" value="STKc_CAMK"/>
    <property type="match status" value="1"/>
</dbReference>
<dbReference type="Proteomes" id="UP001211907">
    <property type="component" value="Unassembled WGS sequence"/>
</dbReference>
<proteinExistence type="predicted"/>
<dbReference type="InterPro" id="IPR000719">
    <property type="entry name" value="Prot_kinase_dom"/>
</dbReference>
<name>A0AAD5XJW4_9FUNG</name>
<sequence>MTTVKPLAATGRILGNGTFGTVKEAIKVTLDNNIIVNNPLHHPRIPQISTGEKYALKVINKNHMRGREQLVRNEVKILKEISRGHRHIVTLHEYFETPNSLYLVLDLCSGGELFEYIMEKGSFYEENAAEIIRTVLDCVAYLHENNVVHRDIKPENLLFRSKDSLSQLMISDFGLSKMLETPDMMLSTKLGTPTYMAPEIFLHKGYGKPVDMWAIGVMTYFLLCGFFPFALEGGIVDEKVLRAEFYFEEPYWLDISSEAKDFISKLLYLNPHDRMTAVEAIKHPWMSFAPIQLGDGSTVSSRVPTVDLLPAVGREFSKRSTLRKNPSAKTNPSVRSTHIVLDAVASELIAYSNAHEGAMDVEYVNKDGALMVQQSLE</sequence>
<dbReference type="SUPFAM" id="SSF56112">
    <property type="entry name" value="Protein kinase-like (PK-like)"/>
    <property type="match status" value="1"/>
</dbReference>
<gene>
    <name evidence="4" type="ORF">HK100_007895</name>
</gene>
<evidence type="ECO:0000256" key="1">
    <source>
        <dbReference type="ARBA" id="ARBA00022741"/>
    </source>
</evidence>
<evidence type="ECO:0000256" key="2">
    <source>
        <dbReference type="ARBA" id="ARBA00022840"/>
    </source>
</evidence>
<keyword evidence="1" id="KW-0547">Nucleotide-binding</keyword>
<dbReference type="SMART" id="SM00220">
    <property type="entry name" value="S_TKc"/>
    <property type="match status" value="1"/>
</dbReference>
<feature type="domain" description="Protein kinase" evidence="3">
    <location>
        <begin position="8"/>
        <end position="286"/>
    </location>
</feature>
<reference evidence="4" key="1">
    <citation type="submission" date="2020-05" db="EMBL/GenBank/DDBJ databases">
        <title>Phylogenomic resolution of chytrid fungi.</title>
        <authorList>
            <person name="Stajich J.E."/>
            <person name="Amses K."/>
            <person name="Simmons R."/>
            <person name="Seto K."/>
            <person name="Myers J."/>
            <person name="Bonds A."/>
            <person name="Quandt C.A."/>
            <person name="Barry K."/>
            <person name="Liu P."/>
            <person name="Grigoriev I."/>
            <person name="Longcore J.E."/>
            <person name="James T.Y."/>
        </authorList>
    </citation>
    <scope>NUCLEOTIDE SEQUENCE</scope>
    <source>
        <strain evidence="4">JEL0513</strain>
    </source>
</reference>